<organism evidence="1 2">
    <name type="scientific">Marinobacterium aestuariivivens</name>
    <dbReference type="NCBI Taxonomy" id="1698799"/>
    <lineage>
        <taxon>Bacteria</taxon>
        <taxon>Pseudomonadati</taxon>
        <taxon>Pseudomonadota</taxon>
        <taxon>Gammaproteobacteria</taxon>
        <taxon>Oceanospirillales</taxon>
        <taxon>Oceanospirillaceae</taxon>
        <taxon>Marinobacterium</taxon>
    </lineage>
</organism>
<evidence type="ECO:0008006" key="3">
    <source>
        <dbReference type="Google" id="ProtNLM"/>
    </source>
</evidence>
<dbReference type="Proteomes" id="UP001596422">
    <property type="component" value="Unassembled WGS sequence"/>
</dbReference>
<keyword evidence="2" id="KW-1185">Reference proteome</keyword>
<dbReference type="RefSeq" id="WP_379912748.1">
    <property type="nucleotide sequence ID" value="NZ_JBHSWE010000001.1"/>
</dbReference>
<gene>
    <name evidence="1" type="ORF">ACFQDL_30555</name>
</gene>
<reference evidence="2" key="1">
    <citation type="journal article" date="2019" name="Int. J. Syst. Evol. Microbiol.">
        <title>The Global Catalogue of Microorganisms (GCM) 10K type strain sequencing project: providing services to taxonomists for standard genome sequencing and annotation.</title>
        <authorList>
            <consortium name="The Broad Institute Genomics Platform"/>
            <consortium name="The Broad Institute Genome Sequencing Center for Infectious Disease"/>
            <person name="Wu L."/>
            <person name="Ma J."/>
        </authorList>
    </citation>
    <scope>NUCLEOTIDE SEQUENCE [LARGE SCALE GENOMIC DNA]</scope>
    <source>
        <strain evidence="2">NBRC 111756</strain>
    </source>
</reference>
<dbReference type="EMBL" id="JBHSWE010000001">
    <property type="protein sequence ID" value="MFC6673947.1"/>
    <property type="molecule type" value="Genomic_DNA"/>
</dbReference>
<comment type="caution">
    <text evidence="1">The sequence shown here is derived from an EMBL/GenBank/DDBJ whole genome shotgun (WGS) entry which is preliminary data.</text>
</comment>
<proteinExistence type="predicted"/>
<evidence type="ECO:0000313" key="1">
    <source>
        <dbReference type="EMBL" id="MFC6673947.1"/>
    </source>
</evidence>
<evidence type="ECO:0000313" key="2">
    <source>
        <dbReference type="Proteomes" id="UP001596422"/>
    </source>
</evidence>
<protein>
    <recommendedName>
        <fullName evidence="3">LysR substrate-binding domain-containing protein</fullName>
    </recommendedName>
</protein>
<accession>A0ABW2A9T1</accession>
<name>A0ABW2A9T1_9GAMM</name>
<sequence length="57" mass="6492">MAEGKLVTPVVEAVELREKQHYLTYAESKVTNEAFCRFRNWMLDCVQGERTAVDTAG</sequence>